<feature type="compositionally biased region" description="Polar residues" evidence="5">
    <location>
        <begin position="154"/>
        <end position="163"/>
    </location>
</feature>
<evidence type="ECO:0000313" key="7">
    <source>
        <dbReference type="EMBL" id="OAP62580.1"/>
    </source>
</evidence>
<organism evidence="7 8">
    <name type="scientific">Fonsecaea erecta</name>
    <dbReference type="NCBI Taxonomy" id="1367422"/>
    <lineage>
        <taxon>Eukaryota</taxon>
        <taxon>Fungi</taxon>
        <taxon>Dikarya</taxon>
        <taxon>Ascomycota</taxon>
        <taxon>Pezizomycotina</taxon>
        <taxon>Eurotiomycetes</taxon>
        <taxon>Chaetothyriomycetidae</taxon>
        <taxon>Chaetothyriales</taxon>
        <taxon>Herpotrichiellaceae</taxon>
        <taxon>Fonsecaea</taxon>
    </lineage>
</organism>
<comment type="caution">
    <text evidence="7">The sequence shown here is derived from an EMBL/GenBank/DDBJ whole genome shotgun (WGS) entry which is preliminary data.</text>
</comment>
<dbReference type="Pfam" id="PF00172">
    <property type="entry name" value="Zn_clus"/>
    <property type="match status" value="1"/>
</dbReference>
<feature type="compositionally biased region" description="Polar residues" evidence="5">
    <location>
        <begin position="281"/>
        <end position="315"/>
    </location>
</feature>
<feature type="compositionally biased region" description="Basic and acidic residues" evidence="5">
    <location>
        <begin position="359"/>
        <end position="370"/>
    </location>
</feature>
<feature type="region of interest" description="Disordered" evidence="5">
    <location>
        <begin position="357"/>
        <end position="400"/>
    </location>
</feature>
<feature type="region of interest" description="Disordered" evidence="5">
    <location>
        <begin position="1"/>
        <end position="24"/>
    </location>
</feature>
<dbReference type="PANTHER" id="PTHR31644:SF2">
    <property type="entry name" value="TRANSCRIPTIONAL ACTIVATOR ARO80-RELATED"/>
    <property type="match status" value="1"/>
</dbReference>
<dbReference type="PROSITE" id="PS50048">
    <property type="entry name" value="ZN2_CY6_FUNGAL_2"/>
    <property type="match status" value="1"/>
</dbReference>
<feature type="region of interest" description="Disordered" evidence="5">
    <location>
        <begin position="915"/>
        <end position="966"/>
    </location>
</feature>
<keyword evidence="4" id="KW-0539">Nucleus</keyword>
<name>A0A178ZRY6_9EURO</name>
<dbReference type="CDD" id="cd12148">
    <property type="entry name" value="fungal_TF_MHR"/>
    <property type="match status" value="1"/>
</dbReference>
<evidence type="ECO:0000256" key="2">
    <source>
        <dbReference type="ARBA" id="ARBA00023125"/>
    </source>
</evidence>
<dbReference type="CDD" id="cd00067">
    <property type="entry name" value="GAL4"/>
    <property type="match status" value="1"/>
</dbReference>
<dbReference type="SMART" id="SM00066">
    <property type="entry name" value="GAL4"/>
    <property type="match status" value="1"/>
</dbReference>
<feature type="domain" description="Zn(2)-C6 fungal-type" evidence="6">
    <location>
        <begin position="185"/>
        <end position="221"/>
    </location>
</feature>
<dbReference type="PANTHER" id="PTHR31644">
    <property type="entry name" value="TRANSCRIPTIONAL ACTIVATOR ARO80-RELATED"/>
    <property type="match status" value="1"/>
</dbReference>
<dbReference type="AlphaFoldDB" id="A0A178ZRY6"/>
<dbReference type="STRING" id="1367422.A0A178ZRY6"/>
<dbReference type="GO" id="GO:0003677">
    <property type="term" value="F:DNA binding"/>
    <property type="evidence" value="ECO:0007669"/>
    <property type="project" value="UniProtKB-KW"/>
</dbReference>
<dbReference type="SUPFAM" id="SSF57701">
    <property type="entry name" value="Zn2/Cys6 DNA-binding domain"/>
    <property type="match status" value="1"/>
</dbReference>
<dbReference type="Gene3D" id="4.10.240.10">
    <property type="entry name" value="Zn(2)-C6 fungal-type DNA-binding domain"/>
    <property type="match status" value="1"/>
</dbReference>
<dbReference type="InterPro" id="IPR052780">
    <property type="entry name" value="AAA_Catabolism_Regulators"/>
</dbReference>
<dbReference type="InterPro" id="IPR001138">
    <property type="entry name" value="Zn2Cys6_DnaBD"/>
</dbReference>
<feature type="region of interest" description="Disordered" evidence="5">
    <location>
        <begin position="223"/>
        <end position="318"/>
    </location>
</feature>
<dbReference type="GO" id="GO:0008270">
    <property type="term" value="F:zinc ion binding"/>
    <property type="evidence" value="ECO:0007669"/>
    <property type="project" value="InterPro"/>
</dbReference>
<dbReference type="GeneID" id="30005977"/>
<proteinExistence type="predicted"/>
<evidence type="ECO:0000256" key="1">
    <source>
        <dbReference type="ARBA" id="ARBA00023015"/>
    </source>
</evidence>
<keyword evidence="3" id="KW-0804">Transcription</keyword>
<dbReference type="PROSITE" id="PS00463">
    <property type="entry name" value="ZN2_CY6_FUNGAL_1"/>
    <property type="match status" value="1"/>
</dbReference>
<dbReference type="GO" id="GO:0009074">
    <property type="term" value="P:aromatic amino acid family catabolic process"/>
    <property type="evidence" value="ECO:0007669"/>
    <property type="project" value="TreeGrafter"/>
</dbReference>
<keyword evidence="1" id="KW-0805">Transcription regulation</keyword>
<evidence type="ECO:0000259" key="6">
    <source>
        <dbReference type="PROSITE" id="PS50048"/>
    </source>
</evidence>
<evidence type="ECO:0000256" key="3">
    <source>
        <dbReference type="ARBA" id="ARBA00023163"/>
    </source>
</evidence>
<accession>A0A178ZRY6</accession>
<dbReference type="InterPro" id="IPR036864">
    <property type="entry name" value="Zn2-C6_fun-type_DNA-bd_sf"/>
</dbReference>
<feature type="compositionally biased region" description="Polar residues" evidence="5">
    <location>
        <begin position="264"/>
        <end position="274"/>
    </location>
</feature>
<dbReference type="GO" id="GO:0005634">
    <property type="term" value="C:nucleus"/>
    <property type="evidence" value="ECO:0007669"/>
    <property type="project" value="TreeGrafter"/>
</dbReference>
<evidence type="ECO:0000256" key="4">
    <source>
        <dbReference type="ARBA" id="ARBA00023242"/>
    </source>
</evidence>
<dbReference type="EMBL" id="LVYI01000002">
    <property type="protein sequence ID" value="OAP62580.1"/>
    <property type="molecule type" value="Genomic_DNA"/>
</dbReference>
<gene>
    <name evidence="7" type="ORF">AYL99_01807</name>
</gene>
<dbReference type="GO" id="GO:0000981">
    <property type="term" value="F:DNA-binding transcription factor activity, RNA polymerase II-specific"/>
    <property type="evidence" value="ECO:0007669"/>
    <property type="project" value="InterPro"/>
</dbReference>
<evidence type="ECO:0000313" key="8">
    <source>
        <dbReference type="Proteomes" id="UP000078343"/>
    </source>
</evidence>
<feature type="region of interest" description="Disordered" evidence="5">
    <location>
        <begin position="154"/>
        <end position="184"/>
    </location>
</feature>
<keyword evidence="8" id="KW-1185">Reference proteome</keyword>
<reference evidence="7 8" key="1">
    <citation type="submission" date="2016-04" db="EMBL/GenBank/DDBJ databases">
        <title>Draft genome of Fonsecaea erecta CBS 125763.</title>
        <authorList>
            <person name="Weiss V.A."/>
            <person name="Vicente V.A."/>
            <person name="Raittz R.T."/>
            <person name="Moreno L.F."/>
            <person name="De Souza E.M."/>
            <person name="Pedrosa F.O."/>
            <person name="Steffens M.B."/>
            <person name="Faoro H."/>
            <person name="Tadra-Sfeir M.Z."/>
            <person name="Najafzadeh M.J."/>
            <person name="Felipe M.S."/>
            <person name="Teixeira M."/>
            <person name="Sun J."/>
            <person name="Xi L."/>
            <person name="Gomes R."/>
            <person name="De Azevedo C.M."/>
            <person name="Salgado C.G."/>
            <person name="Da Silva M.B."/>
            <person name="Nascimento M.F."/>
            <person name="Queiroz-Telles F."/>
            <person name="Attili D.S."/>
            <person name="Gorbushina A."/>
        </authorList>
    </citation>
    <scope>NUCLEOTIDE SEQUENCE [LARGE SCALE GENOMIC DNA]</scope>
    <source>
        <strain evidence="7 8">CBS 125763</strain>
    </source>
</reference>
<dbReference type="Proteomes" id="UP000078343">
    <property type="component" value="Unassembled WGS sequence"/>
</dbReference>
<protein>
    <recommendedName>
        <fullName evidence="6">Zn(2)-C6 fungal-type domain-containing protein</fullName>
    </recommendedName>
</protein>
<dbReference type="OrthoDB" id="2262349at2759"/>
<dbReference type="GO" id="GO:0045944">
    <property type="term" value="P:positive regulation of transcription by RNA polymerase II"/>
    <property type="evidence" value="ECO:0007669"/>
    <property type="project" value="TreeGrafter"/>
</dbReference>
<dbReference type="RefSeq" id="XP_018695947.1">
    <property type="nucleotide sequence ID" value="XM_018833323.1"/>
</dbReference>
<keyword evidence="2" id="KW-0238">DNA-binding</keyword>
<sequence length="1085" mass="119850">MDDKVYSESFEFPHVQDAESEDAEPDLYEGYEEFMRDVEAGAFDGLDVFILEDVAADSEASLVLPSAMQVFDAEVAPPITDGAAPVVGHGLGPVQLQPQPNYSPLGLAPPDGYLGVGIATLPAFQAAAPPYSSALPAMAYNAHIQLPANNVIQSNSFKNSSSPEPADATAAQPREGRPHRRGYQACQRCRERKVKCDLGSVDAPTDPPCKRCLRERLQCEFAPTRKKQKKSDGTAREVSQTYDNGEALSIDNSLSPYGLPTGSRPLTSAVSTDNGFGRHSWSPQMSQTRGESVASQPRSDPRPAQTSTMYPTSTGIKPASDVQLHSQVAAATLGAPVSSTQDSIMLLVDAANVFEDVGPGDKDSPLSDRGGRKRTISSFGHGGPAEPPGIGLSPTEQAEQEAGLKTWSQMRFVRNGWFTAWEAMQYVEYFYDKLAPMTPVVFPDFRSPIKHHVLLADEPILALAILAIASRHMPLSGHAAMSRSYQIHDKLWTHLRRQVERLLWGQEQFGGGFCGGGNNAKIRESNTGQITWQGSLRTLGTIEALLLLTDWQPRALHFPPGDEENGLLDHSLIVTSEVNAQAATQLDERGDARDYDNLPYASWLEPAWRSDRMSWMLLGLAQSLAFELGVFDTNHFYCRHQHGPESDCARKRRIRRLVLVYVAQTSGRMGVQSSLSVDEWETDVNWDKTNPKQDHPIDMMHGCWVHVAKIMNQANRQIFSSHQFTRELTTTGRYKEAIADIAPLLQNWKTEFEKVKPHIHPVMQSILLMEYEYARLYINSLGLQKVVESWVEGGATMRKATLLRISEENKPYIDEVTEAALNILGLVIDGIAATGFLRNAPVRTYLRSLSGMMFTLKRFSLGTHEGLVRKCLQQLDQITELLSKEVVDDVHLASSTSRLVQNIVRNVKQTMIRVQHPGTGSAGPSREQSRPQSPHPHGHDGAGDQSQQQQHRHQQQHQHLPQASNSIQPKLEFYVNDPLAGIQARPMADLDSQTFVPPPNFGGDHDIDFPLPDDVNMNSAMADLPGGDWLALPLDNLWGSDEATVDQGFGGIGPTLGGRDLLEAITNRNYNQMQWGNNTFGYENI</sequence>
<evidence type="ECO:0000256" key="5">
    <source>
        <dbReference type="SAM" id="MobiDB-lite"/>
    </source>
</evidence>